<comment type="caution">
    <text evidence="2">The sequence shown here is derived from an EMBL/GenBank/DDBJ whole genome shotgun (WGS) entry which is preliminary data.</text>
</comment>
<gene>
    <name evidence="2" type="ORF">KP509_02G090900</name>
</gene>
<sequence length="182" mass="21365">MYYLLLLDWKRCHLHAIDCLVKRSLWDKKHNRALVMLAWDFVCQPKDKGGLGILDFCSHIMARRTTFLMRITSSYKPLWTYTFWRFIENAVVYFKGRWNLDVWNKFFSHAPLQTTSSTLHVLLQSFKQIASGHTLEMEREATLRGELICVIISVLVLLNMWRILVGHFTLGAFFSKHGLKGV</sequence>
<keyword evidence="1" id="KW-0472">Membrane</keyword>
<evidence type="ECO:0000256" key="1">
    <source>
        <dbReference type="SAM" id="Phobius"/>
    </source>
</evidence>
<proteinExistence type="predicted"/>
<dbReference type="Proteomes" id="UP000825935">
    <property type="component" value="Chromosome 2"/>
</dbReference>
<evidence type="ECO:0000313" key="2">
    <source>
        <dbReference type="EMBL" id="KAH7444775.1"/>
    </source>
</evidence>
<reference evidence="2" key="1">
    <citation type="submission" date="2021-08" db="EMBL/GenBank/DDBJ databases">
        <title>WGS assembly of Ceratopteris richardii.</title>
        <authorList>
            <person name="Marchant D.B."/>
            <person name="Chen G."/>
            <person name="Jenkins J."/>
            <person name="Shu S."/>
            <person name="Leebens-Mack J."/>
            <person name="Grimwood J."/>
            <person name="Schmutz J."/>
            <person name="Soltis P."/>
            <person name="Soltis D."/>
            <person name="Chen Z.-H."/>
        </authorList>
    </citation>
    <scope>NUCLEOTIDE SEQUENCE</scope>
    <source>
        <strain evidence="2">Whitten #5841</strain>
        <tissue evidence="2">Leaf</tissue>
    </source>
</reference>
<accession>A0A8T2VGQ7</accession>
<dbReference type="AlphaFoldDB" id="A0A8T2VGQ7"/>
<keyword evidence="1" id="KW-1133">Transmembrane helix</keyword>
<evidence type="ECO:0000313" key="3">
    <source>
        <dbReference type="Proteomes" id="UP000825935"/>
    </source>
</evidence>
<keyword evidence="1" id="KW-0812">Transmembrane</keyword>
<feature type="transmembrane region" description="Helical" evidence="1">
    <location>
        <begin position="147"/>
        <end position="174"/>
    </location>
</feature>
<organism evidence="2 3">
    <name type="scientific">Ceratopteris richardii</name>
    <name type="common">Triangle waterfern</name>
    <dbReference type="NCBI Taxonomy" id="49495"/>
    <lineage>
        <taxon>Eukaryota</taxon>
        <taxon>Viridiplantae</taxon>
        <taxon>Streptophyta</taxon>
        <taxon>Embryophyta</taxon>
        <taxon>Tracheophyta</taxon>
        <taxon>Polypodiopsida</taxon>
        <taxon>Polypodiidae</taxon>
        <taxon>Polypodiales</taxon>
        <taxon>Pteridineae</taxon>
        <taxon>Pteridaceae</taxon>
        <taxon>Parkerioideae</taxon>
        <taxon>Ceratopteris</taxon>
    </lineage>
</organism>
<dbReference type="EMBL" id="CM035407">
    <property type="protein sequence ID" value="KAH7444775.1"/>
    <property type="molecule type" value="Genomic_DNA"/>
</dbReference>
<dbReference type="OrthoDB" id="1748414at2759"/>
<protein>
    <submittedName>
        <fullName evidence="2">Uncharacterized protein</fullName>
    </submittedName>
</protein>
<name>A0A8T2VGQ7_CERRI</name>
<keyword evidence="3" id="KW-1185">Reference proteome</keyword>